<gene>
    <name evidence="14" type="ORF">EVAR_8867_1</name>
</gene>
<evidence type="ECO:0000256" key="8">
    <source>
        <dbReference type="ARBA" id="ARBA00023157"/>
    </source>
</evidence>
<reference evidence="14 15" key="1">
    <citation type="journal article" date="2019" name="Commun. Biol.">
        <title>The bagworm genome reveals a unique fibroin gene that provides high tensile strength.</title>
        <authorList>
            <person name="Kono N."/>
            <person name="Nakamura H."/>
            <person name="Ohtoshi R."/>
            <person name="Tomita M."/>
            <person name="Numata K."/>
            <person name="Arakawa K."/>
        </authorList>
    </citation>
    <scope>NUCLEOTIDE SEQUENCE [LARGE SCALE GENOMIC DNA]</scope>
</reference>
<feature type="signal peptide" evidence="12">
    <location>
        <begin position="1"/>
        <end position="21"/>
    </location>
</feature>
<dbReference type="InterPro" id="IPR019799">
    <property type="entry name" value="Glyco_hydro_22_CS"/>
</dbReference>
<dbReference type="CDD" id="cd16899">
    <property type="entry name" value="LYZ_C_invert"/>
    <property type="match status" value="1"/>
</dbReference>
<organism evidence="14 15">
    <name type="scientific">Eumeta variegata</name>
    <name type="common">Bagworm moth</name>
    <name type="synonym">Eumeta japonica</name>
    <dbReference type="NCBI Taxonomy" id="151549"/>
    <lineage>
        <taxon>Eukaryota</taxon>
        <taxon>Metazoa</taxon>
        <taxon>Ecdysozoa</taxon>
        <taxon>Arthropoda</taxon>
        <taxon>Hexapoda</taxon>
        <taxon>Insecta</taxon>
        <taxon>Pterygota</taxon>
        <taxon>Neoptera</taxon>
        <taxon>Endopterygota</taxon>
        <taxon>Lepidoptera</taxon>
        <taxon>Glossata</taxon>
        <taxon>Ditrysia</taxon>
        <taxon>Tineoidea</taxon>
        <taxon>Psychidae</taxon>
        <taxon>Oiketicinae</taxon>
        <taxon>Eumeta</taxon>
    </lineage>
</organism>
<comment type="similarity">
    <text evidence="2 11">Belongs to the glycosyl hydrolase 22 family.</text>
</comment>
<dbReference type="Pfam" id="PF00062">
    <property type="entry name" value="Lys"/>
    <property type="match status" value="1"/>
</dbReference>
<keyword evidence="7" id="KW-0378">Hydrolase</keyword>
<dbReference type="SUPFAM" id="SSF53955">
    <property type="entry name" value="Lysozyme-like"/>
    <property type="match status" value="1"/>
</dbReference>
<dbReference type="PRINTS" id="PR00137">
    <property type="entry name" value="LYSOZYME"/>
</dbReference>
<dbReference type="GO" id="GO:0003796">
    <property type="term" value="F:lysozyme activity"/>
    <property type="evidence" value="ECO:0007669"/>
    <property type="project" value="UniProtKB-EC"/>
</dbReference>
<dbReference type="InterPro" id="IPR001916">
    <property type="entry name" value="Glyco_hydro_22"/>
</dbReference>
<evidence type="ECO:0000256" key="6">
    <source>
        <dbReference type="ARBA" id="ARBA00022638"/>
    </source>
</evidence>
<evidence type="ECO:0000313" key="15">
    <source>
        <dbReference type="Proteomes" id="UP000299102"/>
    </source>
</evidence>
<proteinExistence type="inferred from homology"/>
<accession>A0A4C1U0E9</accession>
<evidence type="ECO:0000256" key="10">
    <source>
        <dbReference type="ARBA" id="ARBA00031262"/>
    </source>
</evidence>
<keyword evidence="5" id="KW-0929">Antimicrobial</keyword>
<evidence type="ECO:0000256" key="2">
    <source>
        <dbReference type="ARBA" id="ARBA00010859"/>
    </source>
</evidence>
<keyword evidence="12" id="KW-0732">Signal</keyword>
<dbReference type="EMBL" id="BGZK01000111">
    <property type="protein sequence ID" value="GBP19707.1"/>
    <property type="molecule type" value="Genomic_DNA"/>
</dbReference>
<keyword evidence="6" id="KW-0081">Bacteriolytic enzyme</keyword>
<feature type="chain" id="PRO_5020038874" description="Lysozyme" evidence="12">
    <location>
        <begin position="22"/>
        <end position="144"/>
    </location>
</feature>
<comment type="catalytic activity">
    <reaction evidence="1">
        <text>Hydrolysis of (1-&gt;4)-beta-linkages between N-acetylmuramic acid and N-acetyl-D-glucosamine residues in a peptidoglycan and between N-acetyl-D-glucosamine residues in chitodextrins.</text>
        <dbReference type="EC" id="3.2.1.17"/>
    </reaction>
</comment>
<name>A0A4C1U0E9_EUMVA</name>
<dbReference type="FunFam" id="1.10.530.10:FF:000001">
    <property type="entry name" value="Lysozyme C"/>
    <property type="match status" value="1"/>
</dbReference>
<dbReference type="STRING" id="151549.A0A4C1U0E9"/>
<evidence type="ECO:0000256" key="3">
    <source>
        <dbReference type="ARBA" id="ARBA00012732"/>
    </source>
</evidence>
<dbReference type="GO" id="GO:0042742">
    <property type="term" value="P:defense response to bacterium"/>
    <property type="evidence" value="ECO:0007669"/>
    <property type="project" value="UniProtKB-KW"/>
</dbReference>
<keyword evidence="15" id="KW-1185">Reference proteome</keyword>
<evidence type="ECO:0000256" key="11">
    <source>
        <dbReference type="RuleBase" id="RU004440"/>
    </source>
</evidence>
<dbReference type="PROSITE" id="PS51348">
    <property type="entry name" value="GLYCOSYL_HYDROL_F22_2"/>
    <property type="match status" value="1"/>
</dbReference>
<evidence type="ECO:0000256" key="4">
    <source>
        <dbReference type="ARBA" id="ARBA00020438"/>
    </source>
</evidence>
<dbReference type="PRINTS" id="PR00135">
    <property type="entry name" value="LYZLACT"/>
</dbReference>
<dbReference type="SMART" id="SM00263">
    <property type="entry name" value="LYZ1"/>
    <property type="match status" value="1"/>
</dbReference>
<evidence type="ECO:0000259" key="13">
    <source>
        <dbReference type="PROSITE" id="PS00128"/>
    </source>
</evidence>
<sequence length="144" mass="15954">MAKTIYLVIALAIFALSEVNAKTFTRCELARELKKQGFPSSQLRNWVCLVEAESGRRTDVVGGPNSNGSRDYGLFQINDRYWCSTGSSPGKDCNVRCQDLLTDNISKASTCAKKIYARHGFNAWYGWKNKCQGKSLPDISSCGV</sequence>
<dbReference type="InterPro" id="IPR000974">
    <property type="entry name" value="Glyco_hydro_22_lys"/>
</dbReference>
<dbReference type="InterPro" id="IPR023346">
    <property type="entry name" value="Lysozyme-like_dom_sf"/>
</dbReference>
<dbReference type="GO" id="GO:0031640">
    <property type="term" value="P:killing of cells of another organism"/>
    <property type="evidence" value="ECO:0007669"/>
    <property type="project" value="UniProtKB-KW"/>
</dbReference>
<evidence type="ECO:0000256" key="12">
    <source>
        <dbReference type="SAM" id="SignalP"/>
    </source>
</evidence>
<evidence type="ECO:0000256" key="5">
    <source>
        <dbReference type="ARBA" id="ARBA00022529"/>
    </source>
</evidence>
<dbReference type="EC" id="3.2.1.17" evidence="3"/>
<evidence type="ECO:0000313" key="14">
    <source>
        <dbReference type="EMBL" id="GBP19707.1"/>
    </source>
</evidence>
<comment type="caution">
    <text evidence="14">The sequence shown here is derived from an EMBL/GenBank/DDBJ whole genome shotgun (WGS) entry which is preliminary data.</text>
</comment>
<evidence type="ECO:0000256" key="7">
    <source>
        <dbReference type="ARBA" id="ARBA00022801"/>
    </source>
</evidence>
<dbReference type="PANTHER" id="PTHR11407">
    <property type="entry name" value="LYSOZYME C"/>
    <property type="match status" value="1"/>
</dbReference>
<dbReference type="AlphaFoldDB" id="A0A4C1U0E9"/>
<feature type="domain" description="Glycosyl hydrolases family 22 (GH22)" evidence="13">
    <location>
        <begin position="93"/>
        <end position="111"/>
    </location>
</feature>
<dbReference type="OrthoDB" id="17373at2759"/>
<dbReference type="Gene3D" id="1.10.530.10">
    <property type="match status" value="1"/>
</dbReference>
<evidence type="ECO:0000256" key="1">
    <source>
        <dbReference type="ARBA" id="ARBA00000632"/>
    </source>
</evidence>
<keyword evidence="9" id="KW-0326">Glycosidase</keyword>
<dbReference type="PANTHER" id="PTHR11407:SF63">
    <property type="entry name" value="LYSOZYME C"/>
    <property type="match status" value="1"/>
</dbReference>
<dbReference type="PROSITE" id="PS00128">
    <property type="entry name" value="GLYCOSYL_HYDROL_F22_1"/>
    <property type="match status" value="1"/>
</dbReference>
<evidence type="ECO:0000256" key="9">
    <source>
        <dbReference type="ARBA" id="ARBA00023295"/>
    </source>
</evidence>
<keyword evidence="8" id="KW-1015">Disulfide bond</keyword>
<protein>
    <recommendedName>
        <fullName evidence="4">Lysozyme</fullName>
        <ecNumber evidence="3">3.2.1.17</ecNumber>
    </recommendedName>
    <alternativeName>
        <fullName evidence="10">1,4-beta-N-acetylmuramidase</fullName>
    </alternativeName>
</protein>
<dbReference type="Proteomes" id="UP000299102">
    <property type="component" value="Unassembled WGS sequence"/>
</dbReference>